<feature type="domain" description="Peptidoglycan binding-like" evidence="3">
    <location>
        <begin position="68"/>
        <end position="124"/>
    </location>
</feature>
<keyword evidence="2" id="KW-0472">Membrane</keyword>
<dbReference type="EMBL" id="JAALHA020000001">
    <property type="protein sequence ID" value="MDR9893681.1"/>
    <property type="molecule type" value="Genomic_DNA"/>
</dbReference>
<dbReference type="Gene3D" id="1.10.101.10">
    <property type="entry name" value="PGBD-like superfamily/PGBD"/>
    <property type="match status" value="2"/>
</dbReference>
<dbReference type="InterPro" id="IPR036365">
    <property type="entry name" value="PGBD-like_sf"/>
</dbReference>
<feature type="compositionally biased region" description="Low complexity" evidence="1">
    <location>
        <begin position="168"/>
        <end position="179"/>
    </location>
</feature>
<evidence type="ECO:0000256" key="2">
    <source>
        <dbReference type="SAM" id="Phobius"/>
    </source>
</evidence>
<feature type="compositionally biased region" description="Polar residues" evidence="1">
    <location>
        <begin position="186"/>
        <end position="211"/>
    </location>
</feature>
<protein>
    <submittedName>
        <fullName evidence="4">Peptidoglycan-binding protein</fullName>
    </submittedName>
</protein>
<dbReference type="SUPFAM" id="SSF47090">
    <property type="entry name" value="PGBD-like"/>
    <property type="match status" value="2"/>
</dbReference>
<dbReference type="Pfam" id="PF01471">
    <property type="entry name" value="PG_binding_1"/>
    <property type="match status" value="2"/>
</dbReference>
<dbReference type="InterPro" id="IPR002477">
    <property type="entry name" value="Peptidoglycan-bd-like"/>
</dbReference>
<dbReference type="InterPro" id="IPR036366">
    <property type="entry name" value="PGBDSf"/>
</dbReference>
<evidence type="ECO:0000313" key="5">
    <source>
        <dbReference type="Proteomes" id="UP000667802"/>
    </source>
</evidence>
<keyword evidence="5" id="KW-1185">Reference proteome</keyword>
<proteinExistence type="predicted"/>
<dbReference type="Proteomes" id="UP000667802">
    <property type="component" value="Unassembled WGS sequence"/>
</dbReference>
<feature type="domain" description="Peptidoglycan binding-like" evidence="3">
    <location>
        <begin position="226"/>
        <end position="282"/>
    </location>
</feature>
<feature type="transmembrane region" description="Helical" evidence="2">
    <location>
        <begin position="21"/>
        <end position="45"/>
    </location>
</feature>
<evidence type="ECO:0000259" key="3">
    <source>
        <dbReference type="Pfam" id="PF01471"/>
    </source>
</evidence>
<sequence length="286" mass="30652">MKESAKTSILKYLQGQKEQKAGVKILLSCCIVMFFNLVSVVSFAATPQIAQVNTATNINRPTLKLGSQGDSVSEVQAALKLLGFYTGAVDGIYNSTTASAVSKFKQAAGLNPDGIVDGNTWQQLFPSESTATPASPPHTGNKVPNHPETSNTSKVAPTPEPKPSTKPNNTTSKVVNSSNPEPKPATPNTGSQKPPARHNTTTARAESDPTIQYTQSGFPILRLKMRGPEVVKLQKRLQKLGFFEGSISGYFGTETESAVKAAQQRYSLEADGVVGGETWEALMRRR</sequence>
<organism evidence="4 5">
    <name type="scientific">Aetokthonos hydrillicola Thurmond2011</name>
    <dbReference type="NCBI Taxonomy" id="2712845"/>
    <lineage>
        <taxon>Bacteria</taxon>
        <taxon>Bacillati</taxon>
        <taxon>Cyanobacteriota</taxon>
        <taxon>Cyanophyceae</taxon>
        <taxon>Nostocales</taxon>
        <taxon>Hapalosiphonaceae</taxon>
        <taxon>Aetokthonos</taxon>
    </lineage>
</organism>
<reference evidence="5" key="1">
    <citation type="journal article" date="2021" name="Science">
        <title>Hunting the eagle killer: A cyanobacterial neurotoxin causes vacuolar myelinopathy.</title>
        <authorList>
            <person name="Breinlinger S."/>
            <person name="Phillips T.J."/>
            <person name="Haram B.N."/>
            <person name="Mares J."/>
            <person name="Martinez Yerena J.A."/>
            <person name="Hrouzek P."/>
            <person name="Sobotka R."/>
            <person name="Henderson W.M."/>
            <person name="Schmieder P."/>
            <person name="Williams S.M."/>
            <person name="Lauderdale J.D."/>
            <person name="Wilde H.D."/>
            <person name="Gerrin W."/>
            <person name="Kust A."/>
            <person name="Washington J.W."/>
            <person name="Wagner C."/>
            <person name="Geier B."/>
            <person name="Liebeke M."/>
            <person name="Enke H."/>
            <person name="Niedermeyer T.H.J."/>
            <person name="Wilde S.B."/>
        </authorList>
    </citation>
    <scope>NUCLEOTIDE SEQUENCE [LARGE SCALE GENOMIC DNA]</scope>
    <source>
        <strain evidence="5">Thurmond2011</strain>
    </source>
</reference>
<accession>A0AAP5I2Q0</accession>
<feature type="region of interest" description="Disordered" evidence="1">
    <location>
        <begin position="126"/>
        <end position="211"/>
    </location>
</feature>
<keyword evidence="2" id="KW-1133">Transmembrane helix</keyword>
<comment type="caution">
    <text evidence="4">The sequence shown here is derived from an EMBL/GenBank/DDBJ whole genome shotgun (WGS) entry which is preliminary data.</text>
</comment>
<name>A0AAP5I2Q0_9CYAN</name>
<keyword evidence="2" id="KW-0812">Transmembrane</keyword>
<gene>
    <name evidence="4" type="ORF">G7B40_003680</name>
</gene>
<evidence type="ECO:0000313" key="4">
    <source>
        <dbReference type="EMBL" id="MDR9893681.1"/>
    </source>
</evidence>
<evidence type="ECO:0000256" key="1">
    <source>
        <dbReference type="SAM" id="MobiDB-lite"/>
    </source>
</evidence>
<dbReference type="RefSeq" id="WP_208338322.1">
    <property type="nucleotide sequence ID" value="NZ_CAWQFN010000041.1"/>
</dbReference>
<dbReference type="AlphaFoldDB" id="A0AAP5I2Q0"/>